<dbReference type="PANTHER" id="PTHR33223:SF10">
    <property type="entry name" value="AMINOTRANSFERASE-LIKE PLANT MOBILE DOMAIN-CONTAINING PROTEIN"/>
    <property type="match status" value="1"/>
</dbReference>
<organism evidence="2 3">
    <name type="scientific">Abeliophyllum distichum</name>
    <dbReference type="NCBI Taxonomy" id="126358"/>
    <lineage>
        <taxon>Eukaryota</taxon>
        <taxon>Viridiplantae</taxon>
        <taxon>Streptophyta</taxon>
        <taxon>Embryophyta</taxon>
        <taxon>Tracheophyta</taxon>
        <taxon>Spermatophyta</taxon>
        <taxon>Magnoliopsida</taxon>
        <taxon>eudicotyledons</taxon>
        <taxon>Gunneridae</taxon>
        <taxon>Pentapetalae</taxon>
        <taxon>asterids</taxon>
        <taxon>lamiids</taxon>
        <taxon>Lamiales</taxon>
        <taxon>Oleaceae</taxon>
        <taxon>Forsythieae</taxon>
        <taxon>Abeliophyllum</taxon>
    </lineage>
</organism>
<feature type="region of interest" description="Disordered" evidence="1">
    <location>
        <begin position="155"/>
        <end position="211"/>
    </location>
</feature>
<dbReference type="AlphaFoldDB" id="A0ABD1PCT2"/>
<sequence length="211" mass="24328">MASSSVQGTPDELELMKQRLTELEAKQKNTPEEYTTDRHSPFMDDILAKPLLEKLKMPHLTSYEDGNDAVGHLERYTSWMELQGASDAITCRAFPLTFGNRAMRWFKKLPQRSIRSWNDLSGLRTKTRFWWSVHEDRPATYQGFLARAEKYIGAEEATSDQENDRPDRKDSIKGKEKDLKTEKKESTKKTLEISTQVGQDPSHRGTKDIMS</sequence>
<feature type="compositionally biased region" description="Basic and acidic residues" evidence="1">
    <location>
        <begin position="201"/>
        <end position="211"/>
    </location>
</feature>
<keyword evidence="3" id="KW-1185">Reference proteome</keyword>
<dbReference type="PANTHER" id="PTHR33223">
    <property type="entry name" value="CCHC-TYPE DOMAIN-CONTAINING PROTEIN"/>
    <property type="match status" value="1"/>
</dbReference>
<dbReference type="EMBL" id="JBFOLK010000014">
    <property type="protein sequence ID" value="KAL2461667.1"/>
    <property type="molecule type" value="Genomic_DNA"/>
</dbReference>
<feature type="compositionally biased region" description="Basic and acidic residues" evidence="1">
    <location>
        <begin position="162"/>
        <end position="191"/>
    </location>
</feature>
<accession>A0ABD1PCT2</accession>
<evidence type="ECO:0000313" key="3">
    <source>
        <dbReference type="Proteomes" id="UP001604336"/>
    </source>
</evidence>
<evidence type="ECO:0000256" key="1">
    <source>
        <dbReference type="SAM" id="MobiDB-lite"/>
    </source>
</evidence>
<dbReference type="Proteomes" id="UP001604336">
    <property type="component" value="Unassembled WGS sequence"/>
</dbReference>
<protein>
    <submittedName>
        <fullName evidence="2">Gag-pol polyprotein</fullName>
    </submittedName>
</protein>
<evidence type="ECO:0000313" key="2">
    <source>
        <dbReference type="EMBL" id="KAL2461667.1"/>
    </source>
</evidence>
<reference evidence="3" key="1">
    <citation type="submission" date="2024-07" db="EMBL/GenBank/DDBJ databases">
        <title>Two chromosome-level genome assemblies of Korean endemic species Abeliophyllum distichum and Forsythia ovata (Oleaceae).</title>
        <authorList>
            <person name="Jang H."/>
        </authorList>
    </citation>
    <scope>NUCLEOTIDE SEQUENCE [LARGE SCALE GENOMIC DNA]</scope>
</reference>
<proteinExistence type="predicted"/>
<comment type="caution">
    <text evidence="2">The sequence shown here is derived from an EMBL/GenBank/DDBJ whole genome shotgun (WGS) entry which is preliminary data.</text>
</comment>
<gene>
    <name evidence="2" type="ORF">Adt_45087</name>
</gene>
<name>A0ABD1PCT2_9LAMI</name>